<name>A0A8H4VT91_9AGAR</name>
<dbReference type="EMBL" id="JAACJL010000016">
    <property type="protein sequence ID" value="KAF4619500.1"/>
    <property type="molecule type" value="Genomic_DNA"/>
</dbReference>
<sequence>MSNVSKRFYAVASDPSLNPWRKPITRILSTHAYTASLKHLSVRSTVPRQNWIDILSLARPSFILFEATLPNLSSRDWEECFKRRFLPSWDKWRKDLSWREAYIRLLHRVWHRASTTCTTDESWTKYIVLNRKGSANELGATSRNFDPSVIFNQIKLQSNLSHLETRTTVVLQLADVRILAYGILARPRSDFLVNPNAHILLNPPGITGDKMGHLWSERIAPARSEPSINDYGVYPMASTSLYREYHHPSTNYSRLLYPQPSFSHRAYPYHTPGGHDMRWASSQEIVEGDMRWVGNMMLTAQLLGPTSLGSAASRYASFSWQDLWAIAPWMQEVITSRIDGLGLGN</sequence>
<dbReference type="AlphaFoldDB" id="A0A8H4VT91"/>
<comment type="caution">
    <text evidence="1">The sequence shown here is derived from an EMBL/GenBank/DDBJ whole genome shotgun (WGS) entry which is preliminary data.</text>
</comment>
<protein>
    <recommendedName>
        <fullName evidence="3">F-box domain-containing protein</fullName>
    </recommendedName>
</protein>
<evidence type="ECO:0008006" key="3">
    <source>
        <dbReference type="Google" id="ProtNLM"/>
    </source>
</evidence>
<proteinExistence type="predicted"/>
<keyword evidence="2" id="KW-1185">Reference proteome</keyword>
<evidence type="ECO:0000313" key="1">
    <source>
        <dbReference type="EMBL" id="KAF4619500.1"/>
    </source>
</evidence>
<accession>A0A8H4VT91</accession>
<dbReference type="Proteomes" id="UP000521872">
    <property type="component" value="Unassembled WGS sequence"/>
</dbReference>
<gene>
    <name evidence="1" type="ORF">D9613_005270</name>
</gene>
<reference evidence="1 2" key="1">
    <citation type="submission" date="2019-12" db="EMBL/GenBank/DDBJ databases">
        <authorList>
            <person name="Floudas D."/>
            <person name="Bentzer J."/>
            <person name="Ahren D."/>
            <person name="Johansson T."/>
            <person name="Persson P."/>
            <person name="Tunlid A."/>
        </authorList>
    </citation>
    <scope>NUCLEOTIDE SEQUENCE [LARGE SCALE GENOMIC DNA]</scope>
    <source>
        <strain evidence="1 2">CBS 102.39</strain>
    </source>
</reference>
<evidence type="ECO:0000313" key="2">
    <source>
        <dbReference type="Proteomes" id="UP000521872"/>
    </source>
</evidence>
<organism evidence="1 2">
    <name type="scientific">Agrocybe pediades</name>
    <dbReference type="NCBI Taxonomy" id="84607"/>
    <lineage>
        <taxon>Eukaryota</taxon>
        <taxon>Fungi</taxon>
        <taxon>Dikarya</taxon>
        <taxon>Basidiomycota</taxon>
        <taxon>Agaricomycotina</taxon>
        <taxon>Agaricomycetes</taxon>
        <taxon>Agaricomycetidae</taxon>
        <taxon>Agaricales</taxon>
        <taxon>Agaricineae</taxon>
        <taxon>Strophariaceae</taxon>
        <taxon>Agrocybe</taxon>
    </lineage>
</organism>